<dbReference type="SUPFAM" id="SSF52374">
    <property type="entry name" value="Nucleotidylyl transferase"/>
    <property type="match status" value="1"/>
</dbReference>
<protein>
    <recommendedName>
        <fullName evidence="9">Methionine--tRNA ligase</fullName>
        <ecNumber evidence="9">6.1.1.10</ecNumber>
    </recommendedName>
    <alternativeName>
        <fullName evidence="9">Methionyl-tRNA synthetase</fullName>
        <shortName evidence="9">MetRS</shortName>
    </alternativeName>
</protein>
<keyword evidence="9" id="KW-0479">Metal-binding</keyword>
<dbReference type="Gene3D" id="2.20.28.20">
    <property type="entry name" value="Methionyl-tRNA synthetase, Zn-domain"/>
    <property type="match status" value="1"/>
</dbReference>
<dbReference type="EC" id="6.1.1.10" evidence="9"/>
<evidence type="ECO:0000259" key="10">
    <source>
        <dbReference type="Pfam" id="PF09334"/>
    </source>
</evidence>
<keyword evidence="13" id="KW-1185">Reference proteome</keyword>
<dbReference type="GO" id="GO:0005524">
    <property type="term" value="F:ATP binding"/>
    <property type="evidence" value="ECO:0007669"/>
    <property type="project" value="UniProtKB-UniRule"/>
</dbReference>
<dbReference type="PANTHER" id="PTHR45765">
    <property type="entry name" value="METHIONINE--TRNA LIGASE"/>
    <property type="match status" value="1"/>
</dbReference>
<evidence type="ECO:0000256" key="5">
    <source>
        <dbReference type="ARBA" id="ARBA00022840"/>
    </source>
</evidence>
<dbReference type="Proteomes" id="UP001319921">
    <property type="component" value="Chromosome"/>
</dbReference>
<gene>
    <name evidence="9" type="primary">metG</name>
    <name evidence="12" type="ORF">SACC_04150</name>
</gene>
<evidence type="ECO:0000256" key="9">
    <source>
        <dbReference type="HAMAP-Rule" id="MF_00098"/>
    </source>
</evidence>
<dbReference type="InterPro" id="IPR015413">
    <property type="entry name" value="Methionyl/Leucyl_tRNA_Synth"/>
</dbReference>
<dbReference type="NCBIfam" id="TIGR00398">
    <property type="entry name" value="metG"/>
    <property type="match status" value="1"/>
</dbReference>
<keyword evidence="7 9" id="KW-0030">Aminoacyl-tRNA synthetase</keyword>
<dbReference type="KEGG" id="scas:SACC_04150"/>
<dbReference type="HAMAP" id="MF_00098">
    <property type="entry name" value="Met_tRNA_synth_type1"/>
    <property type="match status" value="1"/>
</dbReference>
<feature type="binding site" evidence="9">
    <location>
        <position position="158"/>
    </location>
    <ligand>
        <name>Zn(2+)</name>
        <dbReference type="ChEBI" id="CHEBI:29105"/>
    </ligand>
</feature>
<dbReference type="GO" id="GO:0006431">
    <property type="term" value="P:methionyl-tRNA aminoacylation"/>
    <property type="evidence" value="ECO:0007669"/>
    <property type="project" value="UniProtKB-UniRule"/>
</dbReference>
<evidence type="ECO:0000313" key="12">
    <source>
        <dbReference type="EMBL" id="BDB97398.1"/>
    </source>
</evidence>
<feature type="short sequence motif" description="'HIGH' region" evidence="9">
    <location>
        <begin position="22"/>
        <end position="32"/>
    </location>
</feature>
<keyword evidence="5 9" id="KW-0067">ATP-binding</keyword>
<feature type="short sequence motif" description="'KMSKS' region" evidence="9">
    <location>
        <begin position="345"/>
        <end position="349"/>
    </location>
</feature>
<reference evidence="12 13" key="1">
    <citation type="journal article" date="2022" name="Microbiol. Resour. Announc.">
        <title>Complete Genome Sequence of the Hyperthermophilic and Acidophilic Archaeon Saccharolobus caldissimus Strain HS-3T.</title>
        <authorList>
            <person name="Sakai H.D."/>
            <person name="Kurosawa N."/>
        </authorList>
    </citation>
    <scope>NUCLEOTIDE SEQUENCE [LARGE SCALE GENOMIC DNA]</scope>
    <source>
        <strain evidence="12 13">JCM32116</strain>
    </source>
</reference>
<dbReference type="CDD" id="cd07957">
    <property type="entry name" value="Anticodon_Ia_Met"/>
    <property type="match status" value="1"/>
</dbReference>
<dbReference type="GO" id="GO:0046872">
    <property type="term" value="F:metal ion binding"/>
    <property type="evidence" value="ECO:0007669"/>
    <property type="project" value="UniProtKB-KW"/>
</dbReference>
<keyword evidence="3 9" id="KW-0436">Ligase</keyword>
<evidence type="ECO:0000259" key="11">
    <source>
        <dbReference type="Pfam" id="PF19303"/>
    </source>
</evidence>
<evidence type="ECO:0000256" key="8">
    <source>
        <dbReference type="ARBA" id="ARBA00047364"/>
    </source>
</evidence>
<evidence type="ECO:0000313" key="13">
    <source>
        <dbReference type="Proteomes" id="UP001319921"/>
    </source>
</evidence>
<dbReference type="FunFam" id="2.20.28.20:FF:000001">
    <property type="entry name" value="Methionine--tRNA ligase"/>
    <property type="match status" value="1"/>
</dbReference>
<dbReference type="Pfam" id="PF19303">
    <property type="entry name" value="Anticodon_3"/>
    <property type="match status" value="1"/>
</dbReference>
<organism evidence="12 13">
    <name type="scientific">Saccharolobus caldissimus</name>
    <dbReference type="NCBI Taxonomy" id="1702097"/>
    <lineage>
        <taxon>Archaea</taxon>
        <taxon>Thermoproteota</taxon>
        <taxon>Thermoprotei</taxon>
        <taxon>Sulfolobales</taxon>
        <taxon>Sulfolobaceae</taxon>
        <taxon>Saccharolobus</taxon>
    </lineage>
</organism>
<feature type="binding site" evidence="9">
    <location>
        <position position="171"/>
    </location>
    <ligand>
        <name>Zn(2+)</name>
        <dbReference type="ChEBI" id="CHEBI:29105"/>
    </ligand>
</feature>
<proteinExistence type="inferred from homology"/>
<feature type="domain" description="Methionyl-tRNA synthetase anticodon-binding" evidence="11">
    <location>
        <begin position="430"/>
        <end position="565"/>
    </location>
</feature>
<dbReference type="GO" id="GO:0005829">
    <property type="term" value="C:cytosol"/>
    <property type="evidence" value="ECO:0007669"/>
    <property type="project" value="TreeGrafter"/>
</dbReference>
<evidence type="ECO:0000256" key="6">
    <source>
        <dbReference type="ARBA" id="ARBA00022917"/>
    </source>
</evidence>
<dbReference type="EMBL" id="AP025226">
    <property type="protein sequence ID" value="BDB97398.1"/>
    <property type="molecule type" value="Genomic_DNA"/>
</dbReference>
<comment type="subcellular location">
    <subcellularLocation>
        <location evidence="1 9">Cytoplasm</location>
    </subcellularLocation>
</comment>
<dbReference type="InterPro" id="IPR009080">
    <property type="entry name" value="tRNAsynth_Ia_anticodon-bd"/>
</dbReference>
<accession>A0AAQ4CNL7</accession>
<name>A0AAQ4CNL7_9CREN</name>
<dbReference type="PANTHER" id="PTHR45765:SF1">
    <property type="entry name" value="METHIONINE--TRNA LIGASE, CYTOPLASMIC"/>
    <property type="match status" value="1"/>
</dbReference>
<feature type="binding site" evidence="9">
    <location>
        <position position="168"/>
    </location>
    <ligand>
        <name>Zn(2+)</name>
        <dbReference type="ChEBI" id="CHEBI:29105"/>
    </ligand>
</feature>
<keyword evidence="6 9" id="KW-0648">Protein biosynthesis</keyword>
<dbReference type="GO" id="GO:0004825">
    <property type="term" value="F:methionine-tRNA ligase activity"/>
    <property type="evidence" value="ECO:0007669"/>
    <property type="project" value="UniProtKB-UniRule"/>
</dbReference>
<feature type="domain" description="Methionyl/Leucyl tRNA synthetase" evidence="10">
    <location>
        <begin position="15"/>
        <end position="409"/>
    </location>
</feature>
<evidence type="ECO:0000256" key="3">
    <source>
        <dbReference type="ARBA" id="ARBA00022598"/>
    </source>
</evidence>
<keyword evidence="4 9" id="KW-0547">Nucleotide-binding</keyword>
<dbReference type="SUPFAM" id="SSF57770">
    <property type="entry name" value="Methionyl-tRNA synthetase (MetRS), Zn-domain"/>
    <property type="match status" value="1"/>
</dbReference>
<evidence type="ECO:0000256" key="7">
    <source>
        <dbReference type="ARBA" id="ARBA00023146"/>
    </source>
</evidence>
<evidence type="ECO:0000256" key="2">
    <source>
        <dbReference type="ARBA" id="ARBA00022490"/>
    </source>
</evidence>
<feature type="binding site" evidence="9">
    <location>
        <position position="348"/>
    </location>
    <ligand>
        <name>ATP</name>
        <dbReference type="ChEBI" id="CHEBI:30616"/>
    </ligand>
</feature>
<dbReference type="CDD" id="cd00814">
    <property type="entry name" value="MetRS_core"/>
    <property type="match status" value="1"/>
</dbReference>
<dbReference type="InterPro" id="IPR014758">
    <property type="entry name" value="Met-tRNA_synth"/>
</dbReference>
<comment type="cofactor">
    <cofactor evidence="9">
        <name>Zn(2+)</name>
        <dbReference type="ChEBI" id="CHEBI:29105"/>
    </cofactor>
    <text evidence="9">Binds 1 zinc ion per subunit.</text>
</comment>
<evidence type="ECO:0000256" key="1">
    <source>
        <dbReference type="ARBA" id="ARBA00004496"/>
    </source>
</evidence>
<dbReference type="Gene3D" id="1.10.730.10">
    <property type="entry name" value="Isoleucyl-tRNA Synthetase, Domain 1"/>
    <property type="match status" value="1"/>
</dbReference>
<dbReference type="GeneID" id="68865143"/>
<dbReference type="InterPro" id="IPR014729">
    <property type="entry name" value="Rossmann-like_a/b/a_fold"/>
</dbReference>
<dbReference type="InterPro" id="IPR029038">
    <property type="entry name" value="MetRS_Zn"/>
</dbReference>
<dbReference type="Pfam" id="PF09334">
    <property type="entry name" value="tRNA-synt_1g"/>
    <property type="match status" value="1"/>
</dbReference>
<dbReference type="GO" id="GO:0017101">
    <property type="term" value="C:aminoacyl-tRNA synthetase multienzyme complex"/>
    <property type="evidence" value="ECO:0007669"/>
    <property type="project" value="TreeGrafter"/>
</dbReference>
<dbReference type="InterPro" id="IPR023458">
    <property type="entry name" value="Met-tRNA_ligase_1"/>
</dbReference>
<evidence type="ECO:0000256" key="4">
    <source>
        <dbReference type="ARBA" id="ARBA00022741"/>
    </source>
</evidence>
<dbReference type="Gene3D" id="3.40.50.620">
    <property type="entry name" value="HUPs"/>
    <property type="match status" value="1"/>
</dbReference>
<dbReference type="PRINTS" id="PR01041">
    <property type="entry name" value="TRNASYNTHMET"/>
</dbReference>
<dbReference type="AlphaFoldDB" id="A0AAQ4CNL7"/>
<feature type="binding site" evidence="9">
    <location>
        <position position="155"/>
    </location>
    <ligand>
        <name>Zn(2+)</name>
        <dbReference type="ChEBI" id="CHEBI:29105"/>
    </ligand>
</feature>
<comment type="similarity">
    <text evidence="9">Belongs to the class-I aminoacyl-tRNA synthetase family. MetG type 1 subfamily.</text>
</comment>
<comment type="function">
    <text evidence="9">Is required not only for elongation of protein synthesis but also for the initiation of all mRNA translation through initiator tRNA(fMet) aminoacylation.</text>
</comment>
<sequence>MFNKGSLQTQNIMRVLVTSAWPYVNSVPHLGNLIGSILSADVFARYARLKYGKDNVLFVSGSDEHGTPIEVEAIKRKVSPKELTDQAHEYDKHLFLNVWEISFDNYSRTESETHKKFVTNFLLKLNKYIKIIEDEIPYCEYDNLYLPDRFVKGTCPYCGFEDARGDQCDNCGRLLTPNLLINPKCAICGRKPVFKKTKHWFFDLSEFNDKIRKWILESKDMPENVKSVALSWVNEGLKPRSITRDNKWGIPAPFENAENKTIYVWFEALLGYISATIEYFEKIRKPEDWKKFWFDKETRSYYFIGKDNIPFHAVILPAMLMASEEGYNLPTVIAATEYLLYEGQKFSKSRRIGVWIDEAPKIMDIEYWRFVLVRLRPEEKDTNFTWREAIRIVNTELNDDIGNYVNRVLTMIVRYFNSIVPEFHTEILDENDRKILDLIDKTPKNVGNLFERGKLKAGTEELLKLVRECNAYLNIKAPWDLYKVGKIKELMNVLYIGVNSVRSIAIMLYPLMPSYSQKIYDMLNMGSIEDEKWDEASKLSIKPGHKIGRVSPLFRKLPADFEANIQSMLEEIRKDVEKNRPTLLK</sequence>
<dbReference type="SUPFAM" id="SSF47323">
    <property type="entry name" value="Anticodon-binding domain of a subclass of class I aminoacyl-tRNA synthetases"/>
    <property type="match status" value="1"/>
</dbReference>
<comment type="catalytic activity">
    <reaction evidence="8 9">
        <text>tRNA(Met) + L-methionine + ATP = L-methionyl-tRNA(Met) + AMP + diphosphate</text>
        <dbReference type="Rhea" id="RHEA:13481"/>
        <dbReference type="Rhea" id="RHEA-COMP:9667"/>
        <dbReference type="Rhea" id="RHEA-COMP:9698"/>
        <dbReference type="ChEBI" id="CHEBI:30616"/>
        <dbReference type="ChEBI" id="CHEBI:33019"/>
        <dbReference type="ChEBI" id="CHEBI:57844"/>
        <dbReference type="ChEBI" id="CHEBI:78442"/>
        <dbReference type="ChEBI" id="CHEBI:78530"/>
        <dbReference type="ChEBI" id="CHEBI:456215"/>
        <dbReference type="EC" id="6.1.1.10"/>
    </reaction>
</comment>
<keyword evidence="9" id="KW-0862">Zinc</keyword>
<dbReference type="InterPro" id="IPR041872">
    <property type="entry name" value="Anticodon_Met"/>
</dbReference>
<dbReference type="RefSeq" id="WP_282099508.1">
    <property type="nucleotide sequence ID" value="NZ_AP025226.1"/>
</dbReference>
<dbReference type="InterPro" id="IPR033911">
    <property type="entry name" value="MetRS_core"/>
</dbReference>
<keyword evidence="2 9" id="KW-0963">Cytoplasm</keyword>